<feature type="transmembrane region" description="Helical" evidence="14">
    <location>
        <begin position="450"/>
        <end position="469"/>
    </location>
</feature>
<dbReference type="PIRSF" id="PIRSF016636">
    <property type="entry name" value="AlgI_DltB"/>
    <property type="match status" value="1"/>
</dbReference>
<dbReference type="PANTHER" id="PTHR13285">
    <property type="entry name" value="ACYLTRANSFERASE"/>
    <property type="match status" value="1"/>
</dbReference>
<feature type="transmembrane region" description="Helical" evidence="14">
    <location>
        <begin position="239"/>
        <end position="258"/>
    </location>
</feature>
<feature type="transmembrane region" description="Helical" evidence="14">
    <location>
        <begin position="50"/>
        <end position="67"/>
    </location>
</feature>
<feature type="transmembrane region" description="Helical" evidence="14">
    <location>
        <begin position="79"/>
        <end position="102"/>
    </location>
</feature>
<proteinExistence type="inferred from homology"/>
<keyword evidence="8" id="KW-0016">Alginate biosynthesis</keyword>
<evidence type="ECO:0000256" key="9">
    <source>
        <dbReference type="ARBA" id="ARBA00022989"/>
    </source>
</evidence>
<dbReference type="InterPro" id="IPR024194">
    <property type="entry name" value="Ac/AlaTfrase_AlgI/DltB"/>
</dbReference>
<evidence type="ECO:0000313" key="16">
    <source>
        <dbReference type="Proteomes" id="UP000192917"/>
    </source>
</evidence>
<evidence type="ECO:0000256" key="6">
    <source>
        <dbReference type="ARBA" id="ARBA00022679"/>
    </source>
</evidence>
<accession>A0A1Y6BEL9</accession>
<dbReference type="Pfam" id="PF03062">
    <property type="entry name" value="MBOAT"/>
    <property type="match status" value="1"/>
</dbReference>
<comment type="similarity">
    <text evidence="3 13">Belongs to the membrane-bound acyltransferase family.</text>
</comment>
<dbReference type="Proteomes" id="UP000192917">
    <property type="component" value="Unassembled WGS sequence"/>
</dbReference>
<comment type="subcellular location">
    <subcellularLocation>
        <location evidence="1">Cell membrane</location>
        <topology evidence="1">Multi-pass membrane protein</topology>
    </subcellularLocation>
</comment>
<evidence type="ECO:0000256" key="10">
    <source>
        <dbReference type="ARBA" id="ARBA00023136"/>
    </source>
</evidence>
<evidence type="ECO:0000256" key="12">
    <source>
        <dbReference type="ARBA" id="ARBA00031030"/>
    </source>
</evidence>
<gene>
    <name evidence="15" type="ORF">SAMN05428998_10460</name>
</gene>
<sequence>MNFASLEFGVFFLVVLVIRLFYRQSGSRVFVSILVLLSLVFYGWEEPSYVFLILLSTVIDFFAALAIEKYRSSPRTRRAIVTISCVANLGLLGFFKYTGFFVQNLSTVLPLEPGIATALRGIVLPIGISFYTFQSMSYTIDVYRGEKPTRSFLDFIFYISFFPQLVAGPIVRAHNFLYQIHRVRSIRLVVWLEGFRLMILGFFLKLVVADNIGYALSGINLQSVGIWDYAVQPDGPSTLAWYAIILFPAQIFCDFAGYTNIARGLAYLLGFRLPINFNAPYLAGSFSEFWHRWHITLSTWLRDYLYIPLGGNRISKGRTLVNVMAVMLLGGLWHGAGWTFIVWGAIHGTGLVVERAAGIARVTERWLAARLGWFLVVQAVVLFAWIFFRSSRFAEAGVLITNAARLDFPHIEIADYPNLQAALIVIWAVPLLHLRALLREAGGRPFRETRIEQAIVSGFLLIATLSFYGEGGEFIYFQF</sequence>
<keyword evidence="6 13" id="KW-0808">Transferase</keyword>
<keyword evidence="7 14" id="KW-0812">Transmembrane</keyword>
<protein>
    <recommendedName>
        <fullName evidence="4">Probable alginate O-acetylase AlgI</fullName>
    </recommendedName>
    <alternativeName>
        <fullName evidence="12">Alginate biosynthesis protein AlgI</fullName>
    </alternativeName>
</protein>
<evidence type="ECO:0000256" key="2">
    <source>
        <dbReference type="ARBA" id="ARBA00005182"/>
    </source>
</evidence>
<keyword evidence="16" id="KW-1185">Reference proteome</keyword>
<keyword evidence="9 14" id="KW-1133">Transmembrane helix</keyword>
<keyword evidence="10 13" id="KW-0472">Membrane</keyword>
<feature type="transmembrane region" description="Helical" evidence="14">
    <location>
        <begin position="419"/>
        <end position="438"/>
    </location>
</feature>
<evidence type="ECO:0000256" key="14">
    <source>
        <dbReference type="SAM" id="Phobius"/>
    </source>
</evidence>
<dbReference type="STRING" id="560819.SAMN05428998_10460"/>
<dbReference type="GO" id="GO:0016746">
    <property type="term" value="F:acyltransferase activity"/>
    <property type="evidence" value="ECO:0007669"/>
    <property type="project" value="UniProtKB-KW"/>
</dbReference>
<feature type="transmembrane region" description="Helical" evidence="14">
    <location>
        <begin position="367"/>
        <end position="388"/>
    </location>
</feature>
<feature type="transmembrane region" description="Helical" evidence="14">
    <location>
        <begin position="155"/>
        <end position="177"/>
    </location>
</feature>
<evidence type="ECO:0000256" key="5">
    <source>
        <dbReference type="ARBA" id="ARBA00022475"/>
    </source>
</evidence>
<dbReference type="EMBL" id="FWZX01000004">
    <property type="protein sequence ID" value="SMF07398.1"/>
    <property type="molecule type" value="Genomic_DNA"/>
</dbReference>
<feature type="transmembrane region" description="Helical" evidence="14">
    <location>
        <begin position="265"/>
        <end position="283"/>
    </location>
</feature>
<dbReference type="PANTHER" id="PTHR13285:SF23">
    <property type="entry name" value="TEICHOIC ACID D-ALANYLTRANSFERASE"/>
    <property type="match status" value="1"/>
</dbReference>
<dbReference type="RefSeq" id="WP_085121770.1">
    <property type="nucleotide sequence ID" value="NZ_FWZX01000004.1"/>
</dbReference>
<feature type="transmembrane region" description="Helical" evidence="14">
    <location>
        <begin position="197"/>
        <end position="219"/>
    </location>
</feature>
<evidence type="ECO:0000256" key="13">
    <source>
        <dbReference type="PIRNR" id="PIRNR016636"/>
    </source>
</evidence>
<dbReference type="GO" id="GO:0005886">
    <property type="term" value="C:plasma membrane"/>
    <property type="evidence" value="ECO:0007669"/>
    <property type="project" value="UniProtKB-SubCell"/>
</dbReference>
<feature type="transmembrane region" description="Helical" evidence="14">
    <location>
        <begin position="323"/>
        <end position="346"/>
    </location>
</feature>
<feature type="transmembrane region" description="Helical" evidence="14">
    <location>
        <begin position="6"/>
        <end position="22"/>
    </location>
</feature>
<dbReference type="GO" id="GO:0042121">
    <property type="term" value="P:alginic acid biosynthetic process"/>
    <property type="evidence" value="ECO:0007669"/>
    <property type="project" value="UniProtKB-KW"/>
</dbReference>
<keyword evidence="5 13" id="KW-1003">Cell membrane</keyword>
<dbReference type="PIRSF" id="PIRSF500217">
    <property type="entry name" value="AlgI"/>
    <property type="match status" value="1"/>
</dbReference>
<keyword evidence="11 13" id="KW-0012">Acyltransferase</keyword>
<evidence type="ECO:0000256" key="11">
    <source>
        <dbReference type="ARBA" id="ARBA00023315"/>
    </source>
</evidence>
<reference evidence="15 16" key="1">
    <citation type="submission" date="2017-04" db="EMBL/GenBank/DDBJ databases">
        <authorList>
            <person name="Afonso C.L."/>
            <person name="Miller P.J."/>
            <person name="Scott M.A."/>
            <person name="Spackman E."/>
            <person name="Goraichik I."/>
            <person name="Dimitrov K.M."/>
            <person name="Suarez D.L."/>
            <person name="Swayne D.E."/>
        </authorList>
    </citation>
    <scope>NUCLEOTIDE SEQUENCE [LARGE SCALE GENOMIC DNA]</scope>
    <source>
        <strain evidence="15 16">USBA 355</strain>
    </source>
</reference>
<name>A0A1Y6BEL9_9PROT</name>
<dbReference type="InterPro" id="IPR051085">
    <property type="entry name" value="MB_O-acyltransferase"/>
</dbReference>
<dbReference type="InterPro" id="IPR004299">
    <property type="entry name" value="MBOAT_fam"/>
</dbReference>
<evidence type="ECO:0000256" key="3">
    <source>
        <dbReference type="ARBA" id="ARBA00010323"/>
    </source>
</evidence>
<evidence type="ECO:0000256" key="8">
    <source>
        <dbReference type="ARBA" id="ARBA00022841"/>
    </source>
</evidence>
<feature type="transmembrane region" description="Helical" evidence="14">
    <location>
        <begin position="29"/>
        <end position="44"/>
    </location>
</feature>
<evidence type="ECO:0000313" key="15">
    <source>
        <dbReference type="EMBL" id="SMF07398.1"/>
    </source>
</evidence>
<evidence type="ECO:0000256" key="1">
    <source>
        <dbReference type="ARBA" id="ARBA00004651"/>
    </source>
</evidence>
<dbReference type="AlphaFoldDB" id="A0A1Y6BEL9"/>
<evidence type="ECO:0000256" key="7">
    <source>
        <dbReference type="ARBA" id="ARBA00022692"/>
    </source>
</evidence>
<evidence type="ECO:0000256" key="4">
    <source>
        <dbReference type="ARBA" id="ARBA00016084"/>
    </source>
</evidence>
<comment type="pathway">
    <text evidence="2">Glycan biosynthesis; alginate biosynthesis.</text>
</comment>
<dbReference type="InterPro" id="IPR028362">
    <property type="entry name" value="AlgI"/>
</dbReference>
<organism evidence="15 16">
    <name type="scientific">Tistlia consotensis USBA 355</name>
    <dbReference type="NCBI Taxonomy" id="560819"/>
    <lineage>
        <taxon>Bacteria</taxon>
        <taxon>Pseudomonadati</taxon>
        <taxon>Pseudomonadota</taxon>
        <taxon>Alphaproteobacteria</taxon>
        <taxon>Rhodospirillales</taxon>
        <taxon>Rhodovibrionaceae</taxon>
        <taxon>Tistlia</taxon>
    </lineage>
</organism>